<dbReference type="Pfam" id="PF23744">
    <property type="entry name" value="ARM_LRRK2"/>
    <property type="match status" value="1"/>
</dbReference>
<evidence type="ECO:0000313" key="2">
    <source>
        <dbReference type="Proteomes" id="UP001363151"/>
    </source>
</evidence>
<dbReference type="Gene3D" id="1.25.10.10">
    <property type="entry name" value="Leucine-rich Repeat Variant"/>
    <property type="match status" value="2"/>
</dbReference>
<dbReference type="KEGG" id="aaf:AURANDRAFT_71493"/>
<organism evidence="1 2">
    <name type="scientific">Aureococcus anophagefferens</name>
    <name type="common">Harmful bloom alga</name>
    <dbReference type="NCBI Taxonomy" id="44056"/>
    <lineage>
        <taxon>Eukaryota</taxon>
        <taxon>Sar</taxon>
        <taxon>Stramenopiles</taxon>
        <taxon>Ochrophyta</taxon>
        <taxon>Pelagophyceae</taxon>
        <taxon>Pelagomonadales</taxon>
        <taxon>Pelagomonadaceae</taxon>
        <taxon>Aureococcus</taxon>
    </lineage>
</organism>
<dbReference type="PANTHER" id="PTHR22895:SF0">
    <property type="entry name" value="ARMADILLO REPEAT-CONTAINING PROTEIN 6"/>
    <property type="match status" value="1"/>
</dbReference>
<dbReference type="InterPro" id="IPR016024">
    <property type="entry name" value="ARM-type_fold"/>
</dbReference>
<dbReference type="Proteomes" id="UP001363151">
    <property type="component" value="Unassembled WGS sequence"/>
</dbReference>
<protein>
    <submittedName>
        <fullName evidence="1">Uncharacterized protein</fullName>
    </submittedName>
</protein>
<dbReference type="EMBL" id="JBBJCI010000230">
    <property type="protein sequence ID" value="KAK7238408.1"/>
    <property type="molecule type" value="Genomic_DNA"/>
</dbReference>
<sequence>MGATVSSSSCSPQLMKMPGRRRGKKAQGSPLGRVLRNFAGSGEDSDGMDWEPTADAGSAEQMPLRRDDAAAAPAAFGSRRLLRHRSPDAYIELTPDMVIVVLGFLDAPERHAAASPPICRQHRDRVRENREVWIQLCAEAPWHVARPTLEGRSVPELRRLHRSVLDASSRARGASVDDVSRIMRAHEDVAGVQRRCLETLAERLHCERARKAALEARVTAQVVAALWAFLPAAELQVVALHCVVFLARPIGGAEGMVFHRGMASQGLDAFLGKRGGIAAVLASMRAHGSVDSVQAMGCWSLVNLALNHQQKLELLKLRGLDRVLDAMESHPRVLEVQFRALFALINLVIPEAGALYEDDLDLKAANKRVVRYVLGAMAAFPDSEKLVRCGCLVLHNLSLDDGNVPHLLAAGVSLPLQRAARHHKDADVQRSAVSTLRRLGIVLHLRRDGDDDAAELVAADAAG</sequence>
<proteinExistence type="predicted"/>
<dbReference type="InterPro" id="IPR011989">
    <property type="entry name" value="ARM-like"/>
</dbReference>
<accession>A0ABR1FTK4</accession>
<gene>
    <name evidence="1" type="ORF">SO694_00023423</name>
</gene>
<dbReference type="PANTHER" id="PTHR22895">
    <property type="entry name" value="ARMADILLO REPEAT-CONTAINING PROTEIN 6"/>
    <property type="match status" value="1"/>
</dbReference>
<keyword evidence="2" id="KW-1185">Reference proteome</keyword>
<name>A0ABR1FTK4_AURAN</name>
<reference evidence="1 2" key="1">
    <citation type="submission" date="2024-03" db="EMBL/GenBank/DDBJ databases">
        <title>Aureococcus anophagefferens CCMP1851 and Kratosvirus quantuckense: Draft genome of a second virus-susceptible host strain in the model system.</title>
        <authorList>
            <person name="Chase E."/>
            <person name="Truchon A.R."/>
            <person name="Schepens W."/>
            <person name="Wilhelm S.W."/>
        </authorList>
    </citation>
    <scope>NUCLEOTIDE SEQUENCE [LARGE SCALE GENOMIC DNA]</scope>
    <source>
        <strain evidence="1 2">CCMP1851</strain>
    </source>
</reference>
<dbReference type="SUPFAM" id="SSF48371">
    <property type="entry name" value="ARM repeat"/>
    <property type="match status" value="1"/>
</dbReference>
<evidence type="ECO:0000313" key="1">
    <source>
        <dbReference type="EMBL" id="KAK7238408.1"/>
    </source>
</evidence>
<dbReference type="InterPro" id="IPR056597">
    <property type="entry name" value="ARM_LRRK2"/>
</dbReference>
<comment type="caution">
    <text evidence="1">The sequence shown here is derived from an EMBL/GenBank/DDBJ whole genome shotgun (WGS) entry which is preliminary data.</text>
</comment>